<reference evidence="1 2" key="1">
    <citation type="submission" date="2018-07" db="EMBL/GenBank/DDBJ databases">
        <title>Rhizobium leguminosarum strain:ATCC 14479 Genome sequencing and assembly.</title>
        <authorList>
            <person name="Chakraborty R."/>
        </authorList>
    </citation>
    <scope>NUCLEOTIDE SEQUENCE [LARGE SCALE GENOMIC DNA]</scope>
    <source>
        <strain evidence="1 2">ATCC 14479</strain>
        <plasmid evidence="2">Plasmid unnamed2</plasmid>
    </source>
</reference>
<dbReference type="InterPro" id="IPR037171">
    <property type="entry name" value="NagB/RpiA_transferase-like"/>
</dbReference>
<accession>A0A2Z4YPZ4</accession>
<gene>
    <name evidence="1" type="ORF">DLJ82_7265</name>
</gene>
<dbReference type="SUPFAM" id="SSF100950">
    <property type="entry name" value="NagB/RpiA/CoA transferase-like"/>
    <property type="match status" value="1"/>
</dbReference>
<keyword evidence="1" id="KW-0614">Plasmid</keyword>
<name>A0A2Z4YPZ4_RHILE</name>
<evidence type="ECO:0000313" key="1">
    <source>
        <dbReference type="EMBL" id="AXA43510.1"/>
    </source>
</evidence>
<proteinExistence type="predicted"/>
<dbReference type="Gene3D" id="3.40.1080.10">
    <property type="entry name" value="Glutaconate Coenzyme A-transferase"/>
    <property type="match status" value="1"/>
</dbReference>
<keyword evidence="1" id="KW-0808">Transferase</keyword>
<dbReference type="Pfam" id="PF01144">
    <property type="entry name" value="CoA_trans"/>
    <property type="match status" value="1"/>
</dbReference>
<geneLocation type="plasmid" evidence="1 2">
    <name>unnamed2</name>
</geneLocation>
<dbReference type="GO" id="GO:0008410">
    <property type="term" value="F:CoA-transferase activity"/>
    <property type="evidence" value="ECO:0007669"/>
    <property type="project" value="InterPro"/>
</dbReference>
<evidence type="ECO:0000313" key="2">
    <source>
        <dbReference type="Proteomes" id="UP000251166"/>
    </source>
</evidence>
<protein>
    <submittedName>
        <fullName evidence="1">Coenzyme A transferase family protein</fullName>
    </submittedName>
</protein>
<dbReference type="InterPro" id="IPR004165">
    <property type="entry name" value="CoA_trans_fam_I"/>
</dbReference>
<dbReference type="PANTHER" id="PTHR43293">
    <property type="entry name" value="ACETATE COA-TRANSFERASE YDIF"/>
    <property type="match status" value="1"/>
</dbReference>
<dbReference type="RefSeq" id="WP_063474920.1">
    <property type="nucleotide sequence ID" value="NZ_CP030762.1"/>
</dbReference>
<sequence length="72" mass="7485">MRDKICSAAEAVAMIRPGATVVTSGFVGVGTPDAVIAALEKRFLETREPRDLTLVFSAAPADGKDRPQPAGS</sequence>
<organism evidence="1 2">
    <name type="scientific">Rhizobium leguminosarum</name>
    <dbReference type="NCBI Taxonomy" id="384"/>
    <lineage>
        <taxon>Bacteria</taxon>
        <taxon>Pseudomonadati</taxon>
        <taxon>Pseudomonadota</taxon>
        <taxon>Alphaproteobacteria</taxon>
        <taxon>Hyphomicrobiales</taxon>
        <taxon>Rhizobiaceae</taxon>
        <taxon>Rhizobium/Agrobacterium group</taxon>
        <taxon>Rhizobium</taxon>
    </lineage>
</organism>
<dbReference type="PANTHER" id="PTHR43293:SF1">
    <property type="entry name" value="ACETATE COA-TRANSFERASE YDIF"/>
    <property type="match status" value="1"/>
</dbReference>
<dbReference type="EMBL" id="CP030762">
    <property type="protein sequence ID" value="AXA43510.1"/>
    <property type="molecule type" value="Genomic_DNA"/>
</dbReference>
<dbReference type="Proteomes" id="UP000251166">
    <property type="component" value="Plasmid unnamed2"/>
</dbReference>
<dbReference type="AlphaFoldDB" id="A0A2Z4YPZ4"/>